<proteinExistence type="predicted"/>
<dbReference type="InterPro" id="IPR031248">
    <property type="entry name" value="RNF213"/>
</dbReference>
<dbReference type="OrthoDB" id="2423195at2759"/>
<keyword evidence="1" id="KW-0436">Ligase</keyword>
<dbReference type="PANTHER" id="PTHR22605">
    <property type="entry name" value="RZ-TYPE DOMAIN-CONTAINING PROTEIN"/>
    <property type="match status" value="1"/>
</dbReference>
<dbReference type="GO" id="GO:0016874">
    <property type="term" value="F:ligase activity"/>
    <property type="evidence" value="ECO:0007669"/>
    <property type="project" value="UniProtKB-KW"/>
</dbReference>
<dbReference type="GO" id="GO:0016887">
    <property type="term" value="F:ATP hydrolysis activity"/>
    <property type="evidence" value="ECO:0007669"/>
    <property type="project" value="InterPro"/>
</dbReference>
<name>A0A7K4YNK4_BUCAB</name>
<evidence type="ECO:0000313" key="1">
    <source>
        <dbReference type="EMBL" id="NWR60526.1"/>
    </source>
</evidence>
<reference evidence="1 2" key="1">
    <citation type="submission" date="2019-09" db="EMBL/GenBank/DDBJ databases">
        <title>Bird 10,000 Genomes (B10K) Project - Family phase.</title>
        <authorList>
            <person name="Zhang G."/>
        </authorList>
    </citation>
    <scope>NUCLEOTIDE SEQUENCE [LARGE SCALE GENOMIC DNA]</scope>
    <source>
        <strain evidence="1">B10K-DU-012-80</strain>
    </source>
</reference>
<dbReference type="AlphaFoldDB" id="A0A7K4YNK4"/>
<keyword evidence="2" id="KW-1185">Reference proteome</keyword>
<feature type="non-terminal residue" evidence="1">
    <location>
        <position position="1"/>
    </location>
</feature>
<gene>
    <name evidence="1" type="primary">Rnf213_0</name>
    <name evidence="1" type="ORF">BUCABY_R01416</name>
</gene>
<accession>A0A7K4YNK4</accession>
<feature type="non-terminal residue" evidence="1">
    <location>
        <position position="151"/>
    </location>
</feature>
<dbReference type="Proteomes" id="UP000551127">
    <property type="component" value="Unassembled WGS sequence"/>
</dbReference>
<evidence type="ECO:0000313" key="2">
    <source>
        <dbReference type="Proteomes" id="UP000551127"/>
    </source>
</evidence>
<dbReference type="PANTHER" id="PTHR22605:SF16">
    <property type="entry name" value="E3 UBIQUITIN-PROTEIN LIGASE RNF213"/>
    <property type="match status" value="1"/>
</dbReference>
<sequence length="151" mass="17209">RHTEMAPLPSYDEVLVCTPDTEEEEVELLIRRALSPGSQDQKIYCLLGADKLVYKVSKRLELHFFRLVQSCSIPNYRFIILCDAKAHNSYVTTAFDAYKVTFPCYSETEIQTYLKLHLTVPSGTAPVAQAFKEPHQQNVKFVFSERAGMGE</sequence>
<dbReference type="EMBL" id="VYZL01002792">
    <property type="protein sequence ID" value="NWR60526.1"/>
    <property type="molecule type" value="Genomic_DNA"/>
</dbReference>
<comment type="caution">
    <text evidence="1">The sequence shown here is derived from an EMBL/GenBank/DDBJ whole genome shotgun (WGS) entry which is preliminary data.</text>
</comment>
<organism evidence="1 2">
    <name type="scientific">Bucorvus abyssinicus</name>
    <name type="common">Northern ground-hornbill</name>
    <name type="synonym">Abyssinian ground-hornbill</name>
    <dbReference type="NCBI Taxonomy" id="153643"/>
    <lineage>
        <taxon>Eukaryota</taxon>
        <taxon>Metazoa</taxon>
        <taxon>Chordata</taxon>
        <taxon>Craniata</taxon>
        <taxon>Vertebrata</taxon>
        <taxon>Euteleostomi</taxon>
        <taxon>Archelosauria</taxon>
        <taxon>Archosauria</taxon>
        <taxon>Dinosauria</taxon>
        <taxon>Saurischia</taxon>
        <taxon>Theropoda</taxon>
        <taxon>Coelurosauria</taxon>
        <taxon>Aves</taxon>
        <taxon>Neognathae</taxon>
        <taxon>Neoaves</taxon>
        <taxon>Telluraves</taxon>
        <taxon>Coraciimorphae</taxon>
        <taxon>Bucerotiformes</taxon>
        <taxon>Bucorvidae</taxon>
        <taxon>Bucorvus</taxon>
    </lineage>
</organism>
<dbReference type="GO" id="GO:0004842">
    <property type="term" value="F:ubiquitin-protein transferase activity"/>
    <property type="evidence" value="ECO:0007669"/>
    <property type="project" value="InterPro"/>
</dbReference>
<protein>
    <submittedName>
        <fullName evidence="1">RN213 ligase</fullName>
    </submittedName>
</protein>